<gene>
    <name evidence="1" type="ORF">AERYTH_05535</name>
</gene>
<dbReference type="InterPro" id="IPR012675">
    <property type="entry name" value="Beta-grasp_dom_sf"/>
</dbReference>
<evidence type="ECO:0000313" key="1">
    <source>
        <dbReference type="EMBL" id="ALX04199.1"/>
    </source>
</evidence>
<dbReference type="InterPro" id="IPR003749">
    <property type="entry name" value="ThiS/MoaD-like"/>
</dbReference>
<organism evidence="1 2">
    <name type="scientific">Aeromicrobium erythreum</name>
    <dbReference type="NCBI Taxonomy" id="2041"/>
    <lineage>
        <taxon>Bacteria</taxon>
        <taxon>Bacillati</taxon>
        <taxon>Actinomycetota</taxon>
        <taxon>Actinomycetes</taxon>
        <taxon>Propionibacteriales</taxon>
        <taxon>Nocardioidaceae</taxon>
        <taxon>Aeromicrobium</taxon>
    </lineage>
</organism>
<keyword evidence="2" id="KW-1185">Reference proteome</keyword>
<dbReference type="SUPFAM" id="SSF54285">
    <property type="entry name" value="MoaD/ThiS"/>
    <property type="match status" value="1"/>
</dbReference>
<dbReference type="PANTHER" id="PTHR38031">
    <property type="entry name" value="SULFUR CARRIER PROTEIN SLR0821-RELATED"/>
    <property type="match status" value="1"/>
</dbReference>
<dbReference type="OrthoDB" id="9156098at2"/>
<dbReference type="InterPro" id="IPR052045">
    <property type="entry name" value="Sulfur_Carrier/Prot_Modifier"/>
</dbReference>
<dbReference type="PATRIC" id="fig|2041.4.peg.1151"/>
<dbReference type="AlphaFoldDB" id="A0A0U3TF72"/>
<dbReference type="EMBL" id="CP011502">
    <property type="protein sequence ID" value="ALX04199.1"/>
    <property type="molecule type" value="Genomic_DNA"/>
</dbReference>
<dbReference type="RefSeq" id="WP_067855703.1">
    <property type="nucleotide sequence ID" value="NZ_CP011502.1"/>
</dbReference>
<accession>A0A0U3TF72</accession>
<dbReference type="InterPro" id="IPR016155">
    <property type="entry name" value="Mopterin_synth/thiamin_S_b"/>
</dbReference>
<dbReference type="Proteomes" id="UP000067689">
    <property type="component" value="Chromosome"/>
</dbReference>
<protein>
    <recommendedName>
        <fullName evidence="3">Molybdenum cofactor biosynthesis protein MoaD</fullName>
    </recommendedName>
</protein>
<dbReference type="PANTHER" id="PTHR38031:SF1">
    <property type="entry name" value="SULFUR CARRIER PROTEIN CYSO"/>
    <property type="match status" value="1"/>
</dbReference>
<dbReference type="Gene3D" id="3.10.20.30">
    <property type="match status" value="1"/>
</dbReference>
<evidence type="ECO:0008006" key="3">
    <source>
        <dbReference type="Google" id="ProtNLM"/>
    </source>
</evidence>
<sequence>MAIEVRIPTILRTYTDGERAVQSEGATVAELVENLEAAHTGIKERLVEDGSVRRFVNVYVNDEDIRFTGGLETAVSDGDTVVILPAVAGGAPGRGAGPWAADRAQ</sequence>
<dbReference type="STRING" id="2041.AERYTH_05535"/>
<evidence type="ECO:0000313" key="2">
    <source>
        <dbReference type="Proteomes" id="UP000067689"/>
    </source>
</evidence>
<dbReference type="Pfam" id="PF02597">
    <property type="entry name" value="ThiS"/>
    <property type="match status" value="1"/>
</dbReference>
<dbReference type="KEGG" id="aer:AERYTH_05535"/>
<name>A0A0U3TF72_9ACTN</name>
<proteinExistence type="predicted"/>
<reference evidence="1 2" key="1">
    <citation type="journal article" date="1991" name="Int. J. Syst. Bacteriol.">
        <title>Description of the erythromycin-producing bacterium Arthrobacter sp. strain NRRL B-3381 as Aeromicrobium erythreum gen. nov., sp. nov.</title>
        <authorList>
            <person name="Miller E.S."/>
            <person name="Woese C.R."/>
            <person name="Brenner S."/>
        </authorList>
    </citation>
    <scope>NUCLEOTIDE SEQUENCE [LARGE SCALE GENOMIC DNA]</scope>
    <source>
        <strain evidence="1 2">AR18</strain>
    </source>
</reference>